<reference evidence="1 2" key="1">
    <citation type="submission" date="2015-01" db="EMBL/GenBank/DDBJ databases">
        <title>Evolution of Trichinella species and genotypes.</title>
        <authorList>
            <person name="Korhonen P.K."/>
            <person name="Edoardo P."/>
            <person name="Giuseppe L.R."/>
            <person name="Gasser R.B."/>
        </authorList>
    </citation>
    <scope>NUCLEOTIDE SEQUENCE [LARGE SCALE GENOMIC DNA]</scope>
    <source>
        <strain evidence="1">ISS3</strain>
    </source>
</reference>
<evidence type="ECO:0000313" key="1">
    <source>
        <dbReference type="EMBL" id="KRY28200.1"/>
    </source>
</evidence>
<name>A0A0V1ATS6_TRISP</name>
<dbReference type="InParanoid" id="A0A0V1ATS6"/>
<proteinExistence type="predicted"/>
<organism evidence="1 2">
    <name type="scientific">Trichinella spiralis</name>
    <name type="common">Trichina worm</name>
    <dbReference type="NCBI Taxonomy" id="6334"/>
    <lineage>
        <taxon>Eukaryota</taxon>
        <taxon>Metazoa</taxon>
        <taxon>Ecdysozoa</taxon>
        <taxon>Nematoda</taxon>
        <taxon>Enoplea</taxon>
        <taxon>Dorylaimia</taxon>
        <taxon>Trichinellida</taxon>
        <taxon>Trichinellidae</taxon>
        <taxon>Trichinella</taxon>
    </lineage>
</organism>
<sequence length="193" mass="22102">MQAHSKICTERLINTQHTPFSTASLRSQKDLDGKALSSIKYNLATVLQSIIFNAIRQRLREFVGLKRNLIAHQVQFHGQLFNVSSSEHVMCFSLSYSYKPSLKAIVGEHCRTVADDLLFHWKVGCASMKQMCNTLFIASPWKNARVKLSQLIKKDMADKQEMYPLQLVADESKQLGTESKRYDLQLIFSQDFL</sequence>
<dbReference type="Proteomes" id="UP000054776">
    <property type="component" value="Unassembled WGS sequence"/>
</dbReference>
<dbReference type="AlphaFoldDB" id="A0A0V1ATS6"/>
<feature type="non-terminal residue" evidence="1">
    <location>
        <position position="193"/>
    </location>
</feature>
<accession>A0A0V1ATS6</accession>
<dbReference type="EMBL" id="JYDH01000215">
    <property type="protein sequence ID" value="KRY28200.1"/>
    <property type="molecule type" value="Genomic_DNA"/>
</dbReference>
<keyword evidence="2" id="KW-1185">Reference proteome</keyword>
<protein>
    <submittedName>
        <fullName evidence="1">Uncharacterized protein</fullName>
    </submittedName>
</protein>
<gene>
    <name evidence="1" type="ORF">T01_8997</name>
</gene>
<comment type="caution">
    <text evidence="1">The sequence shown here is derived from an EMBL/GenBank/DDBJ whole genome shotgun (WGS) entry which is preliminary data.</text>
</comment>
<evidence type="ECO:0000313" key="2">
    <source>
        <dbReference type="Proteomes" id="UP000054776"/>
    </source>
</evidence>